<proteinExistence type="predicted"/>
<dbReference type="Proteomes" id="UP001629392">
    <property type="component" value="Unassembled WGS sequence"/>
</dbReference>
<sequence length="263" mass="28831">MGGTELKTDSLQRWMMYSKDAYGSGRIFLTTEQKQAVDEGKKFSQRAYADVWAKDAALVQRVRSFLGTYFHWHQRLAKAGTDLEVIQTLQSMIRGESVVLVAEQSRSGGSVAAATPAQPKMRSFRESLMTEYGMSYDAATAYIERYNDMVDRASAVADRYANGGASSLADTADDLTETATPLGDAQPFEYTPDAVSGDVEQLAGGDGRPGNNQAQNKQFRAVVKALGLSQDQARQLHDEIQDDEELNYHGLLGRAQDMFGGSD</sequence>
<organism evidence="1 2">
    <name type="scientific">Paraburkholderia strydomiana</name>
    <dbReference type="NCBI Taxonomy" id="1245417"/>
    <lineage>
        <taxon>Bacteria</taxon>
        <taxon>Pseudomonadati</taxon>
        <taxon>Pseudomonadota</taxon>
        <taxon>Betaproteobacteria</taxon>
        <taxon>Burkholderiales</taxon>
        <taxon>Burkholderiaceae</taxon>
        <taxon>Paraburkholderia</taxon>
    </lineage>
</organism>
<name>A0ABW9EK69_9BURK</name>
<accession>A0ABW9EK69</accession>
<evidence type="ECO:0000313" key="1">
    <source>
        <dbReference type="EMBL" id="MFM0719464.1"/>
    </source>
</evidence>
<keyword evidence="2" id="KW-1185">Reference proteome</keyword>
<dbReference type="EMBL" id="JAQQCL010000021">
    <property type="protein sequence ID" value="MFM0719464.1"/>
    <property type="molecule type" value="Genomic_DNA"/>
</dbReference>
<comment type="caution">
    <text evidence="1">The sequence shown here is derived from an EMBL/GenBank/DDBJ whole genome shotgun (WGS) entry which is preliminary data.</text>
</comment>
<gene>
    <name evidence="1" type="ORF">PQQ73_24350</name>
</gene>
<reference evidence="1 2" key="1">
    <citation type="journal article" date="2024" name="Chem. Sci.">
        <title>Discovery of megapolipeptins by genome mining of a Burkholderiales bacteria collection.</title>
        <authorList>
            <person name="Paulo B.S."/>
            <person name="Recchia M.J.J."/>
            <person name="Lee S."/>
            <person name="Fergusson C.H."/>
            <person name="Romanowski S.B."/>
            <person name="Hernandez A."/>
            <person name="Krull N."/>
            <person name="Liu D.Y."/>
            <person name="Cavanagh H."/>
            <person name="Bos A."/>
            <person name="Gray C.A."/>
            <person name="Murphy B.T."/>
            <person name="Linington R.G."/>
            <person name="Eustaquio A.S."/>
        </authorList>
    </citation>
    <scope>NUCLEOTIDE SEQUENCE [LARGE SCALE GENOMIC DNA]</scope>
    <source>
        <strain evidence="1 2">RL17-350-BIC-E</strain>
    </source>
</reference>
<dbReference type="RefSeq" id="WP_408155504.1">
    <property type="nucleotide sequence ID" value="NZ_JAQQCL010000021.1"/>
</dbReference>
<evidence type="ECO:0000313" key="2">
    <source>
        <dbReference type="Proteomes" id="UP001629392"/>
    </source>
</evidence>
<protein>
    <submittedName>
        <fullName evidence="1">Uncharacterized protein</fullName>
    </submittedName>
</protein>